<evidence type="ECO:0000256" key="2">
    <source>
        <dbReference type="ARBA" id="ARBA00005526"/>
    </source>
</evidence>
<dbReference type="InterPro" id="IPR006148">
    <property type="entry name" value="Glc/Gal-6P_isomerase"/>
</dbReference>
<evidence type="ECO:0000259" key="7">
    <source>
        <dbReference type="Pfam" id="PF01182"/>
    </source>
</evidence>
<dbReference type="InterPro" id="IPR004547">
    <property type="entry name" value="Glucosamine6P_isomerase"/>
</dbReference>
<evidence type="ECO:0000256" key="1">
    <source>
        <dbReference type="ARBA" id="ARBA00000644"/>
    </source>
</evidence>
<dbReference type="SUPFAM" id="SSF100950">
    <property type="entry name" value="NagB/RpiA/CoA transferase-like"/>
    <property type="match status" value="1"/>
</dbReference>
<dbReference type="Gene3D" id="3.40.50.1360">
    <property type="match status" value="1"/>
</dbReference>
<name>A0ABN8MCM1_9CNID</name>
<reference evidence="8 9" key="1">
    <citation type="submission" date="2022-05" db="EMBL/GenBank/DDBJ databases">
        <authorList>
            <consortium name="Genoscope - CEA"/>
            <person name="William W."/>
        </authorList>
    </citation>
    <scope>NUCLEOTIDE SEQUENCE [LARGE SCALE GENOMIC DNA]</scope>
</reference>
<evidence type="ECO:0000256" key="6">
    <source>
        <dbReference type="SAM" id="MobiDB-lite"/>
    </source>
</evidence>
<keyword evidence="5" id="KW-0119">Carbohydrate metabolism</keyword>
<dbReference type="HAMAP" id="MF_01241">
    <property type="entry name" value="GlcN6P_deamin"/>
    <property type="match status" value="1"/>
</dbReference>
<dbReference type="InterPro" id="IPR018321">
    <property type="entry name" value="Glucosamine6P_isomerase_CS"/>
</dbReference>
<comment type="similarity">
    <text evidence="2 5">Belongs to the glucosamine/galactosamine-6-phosphate isomerase family.</text>
</comment>
<protein>
    <recommendedName>
        <fullName evidence="5">Glucosamine-6-phosphate isomerase</fullName>
        <ecNumber evidence="5">3.5.99.6</ecNumber>
    </recommendedName>
    <alternativeName>
        <fullName evidence="5">Glucosamine-6-phosphate isomerase</fullName>
    </alternativeName>
</protein>
<comment type="subunit">
    <text evidence="3 5">Homohexamer.</text>
</comment>
<dbReference type="EMBL" id="CALNXI010000360">
    <property type="protein sequence ID" value="CAH3025583.1"/>
    <property type="molecule type" value="Genomic_DNA"/>
</dbReference>
<gene>
    <name evidence="8" type="ORF">PEVE_00026563</name>
</gene>
<proteinExistence type="inferred from homology"/>
<evidence type="ECO:0000313" key="9">
    <source>
        <dbReference type="Proteomes" id="UP001159427"/>
    </source>
</evidence>
<keyword evidence="5" id="KW-0963">Cytoplasm</keyword>
<dbReference type="Pfam" id="PF01182">
    <property type="entry name" value="Glucosamine_iso"/>
    <property type="match status" value="1"/>
</dbReference>
<feature type="domain" description="Glucosamine/galactosamine-6-phosphate isomerase" evidence="7">
    <location>
        <begin position="49"/>
        <end position="268"/>
    </location>
</feature>
<comment type="catalytic activity">
    <reaction evidence="1 5">
        <text>alpha-D-glucosamine 6-phosphate + H2O = beta-D-fructose 6-phosphate + NH4(+)</text>
        <dbReference type="Rhea" id="RHEA:12172"/>
        <dbReference type="ChEBI" id="CHEBI:15377"/>
        <dbReference type="ChEBI" id="CHEBI:28938"/>
        <dbReference type="ChEBI" id="CHEBI:57634"/>
        <dbReference type="ChEBI" id="CHEBI:75989"/>
        <dbReference type="EC" id="3.5.99.6"/>
    </reaction>
</comment>
<dbReference type="EC" id="3.5.99.6" evidence="5"/>
<organism evidence="8 9">
    <name type="scientific">Porites evermanni</name>
    <dbReference type="NCBI Taxonomy" id="104178"/>
    <lineage>
        <taxon>Eukaryota</taxon>
        <taxon>Metazoa</taxon>
        <taxon>Cnidaria</taxon>
        <taxon>Anthozoa</taxon>
        <taxon>Hexacorallia</taxon>
        <taxon>Scleractinia</taxon>
        <taxon>Fungiina</taxon>
        <taxon>Poritidae</taxon>
        <taxon>Porites</taxon>
    </lineage>
</organism>
<accession>A0ABN8MCM1</accession>
<keyword evidence="4 5" id="KW-0378">Hydrolase</keyword>
<comment type="caution">
    <text evidence="8">The sequence shown here is derived from an EMBL/GenBank/DDBJ whole genome shotgun (WGS) entry which is preliminary data.</text>
</comment>
<feature type="region of interest" description="Disordered" evidence="6">
    <location>
        <begin position="304"/>
        <end position="328"/>
    </location>
</feature>
<comment type="subcellular location">
    <subcellularLocation>
        <location evidence="5">Cytoplasm</location>
    </subcellularLocation>
</comment>
<evidence type="ECO:0000256" key="3">
    <source>
        <dbReference type="ARBA" id="ARBA00011643"/>
    </source>
</evidence>
<evidence type="ECO:0000313" key="8">
    <source>
        <dbReference type="EMBL" id="CAH3025583.1"/>
    </source>
</evidence>
<dbReference type="PANTHER" id="PTHR11280:SF5">
    <property type="entry name" value="GLUCOSAMINE-6-PHOSPHATE ISOMERASE"/>
    <property type="match status" value="1"/>
</dbReference>
<evidence type="ECO:0000256" key="5">
    <source>
        <dbReference type="RuleBase" id="RU361197"/>
    </source>
</evidence>
<dbReference type="Proteomes" id="UP001159427">
    <property type="component" value="Unassembled WGS sequence"/>
</dbReference>
<dbReference type="PANTHER" id="PTHR11280">
    <property type="entry name" value="GLUCOSAMINE-6-PHOSPHATE ISOMERASE"/>
    <property type="match status" value="1"/>
</dbReference>
<keyword evidence="9" id="KW-1185">Reference proteome</keyword>
<dbReference type="InterPro" id="IPR037171">
    <property type="entry name" value="NagB/RpiA_transferase-like"/>
</dbReference>
<dbReference type="PROSITE" id="PS01161">
    <property type="entry name" value="GLC_GALNAC_ISOMERASE"/>
    <property type="match status" value="1"/>
</dbReference>
<dbReference type="CDD" id="cd01399">
    <property type="entry name" value="GlcN6P_deaminase"/>
    <property type="match status" value="1"/>
</dbReference>
<evidence type="ECO:0000256" key="4">
    <source>
        <dbReference type="ARBA" id="ARBA00022801"/>
    </source>
</evidence>
<sequence length="328" mass="37271">MSLLRVVFPFQRTPGVFVLRYRDHFASSSTIRLNKIYIMRLVIVNDYTQLSEWAAKYVRNKILKFNPGPDKYFVLGLPTGSSPLGMYRKLVEFCEMGELSFRYVKTFNMDEYVGLPRDHPESYHSYMWENFFKHIDIEPKNAHILDGNADDLDEECNNFEKMIKEAGGVHLFIGGIGDDGHIAFNEPGSSLKSRTRVKTLAKDTIVANARFFDNDISKVPTMALTVGVATVMDAQEVLILISGVKKALALRHATEDGMNHMCTVSAFQQHPHTLFLVDEDATMELRVRTVKYFKGLMDVHNKLVEDPQDPTAPPSAKRLKSVEESKTK</sequence>
<dbReference type="NCBIfam" id="TIGR00502">
    <property type="entry name" value="nagB"/>
    <property type="match status" value="1"/>
</dbReference>